<dbReference type="PANTHER" id="PTHR30471">
    <property type="entry name" value="DNA REPAIR PROTEIN RADC"/>
    <property type="match status" value="1"/>
</dbReference>
<keyword evidence="1" id="KW-0645">Protease</keyword>
<keyword evidence="1" id="KW-0482">Metalloprotease</keyword>
<proteinExistence type="predicted"/>
<dbReference type="Proteomes" id="UP000503018">
    <property type="component" value="Chromosome"/>
</dbReference>
<dbReference type="Pfam" id="PF04002">
    <property type="entry name" value="RadC"/>
    <property type="match status" value="1"/>
</dbReference>
<evidence type="ECO:0000313" key="3">
    <source>
        <dbReference type="EMBL" id="QJQ32880.1"/>
    </source>
</evidence>
<dbReference type="RefSeq" id="WP_169946585.1">
    <property type="nucleotide sequence ID" value="NZ_CP053015.1"/>
</dbReference>
<evidence type="ECO:0000313" key="4">
    <source>
        <dbReference type="Proteomes" id="UP000503018"/>
    </source>
</evidence>
<accession>A0A6M4AWX8</accession>
<reference evidence="3 4" key="1">
    <citation type="submission" date="2020-01" db="EMBL/GenBank/DDBJ databases">
        <title>Sphingomonas sp. strain CSW-10.</title>
        <authorList>
            <person name="Chen W.-M."/>
        </authorList>
    </citation>
    <scope>NUCLEOTIDE SEQUENCE [LARGE SCALE GENOMIC DNA]</scope>
    <source>
        <strain evidence="3 4">CSW-10</strain>
    </source>
</reference>
<evidence type="ECO:0000259" key="2">
    <source>
        <dbReference type="Pfam" id="PF04002"/>
    </source>
</evidence>
<keyword evidence="1" id="KW-0378">Hydrolase</keyword>
<dbReference type="InterPro" id="IPR025657">
    <property type="entry name" value="RadC_JAB"/>
</dbReference>
<name>A0A6M4AWX8_9SPHN</name>
<evidence type="ECO:0000256" key="1">
    <source>
        <dbReference type="ARBA" id="ARBA00023049"/>
    </source>
</evidence>
<protein>
    <recommendedName>
        <fullName evidence="2">RadC-like JAB domain-containing protein</fullName>
    </recommendedName>
</protein>
<dbReference type="AlphaFoldDB" id="A0A6M4AWX8"/>
<dbReference type="EMBL" id="CP053015">
    <property type="protein sequence ID" value="QJQ32880.1"/>
    <property type="molecule type" value="Genomic_DNA"/>
</dbReference>
<dbReference type="KEGG" id="slan:GV829_10860"/>
<feature type="domain" description="RadC-like JAB" evidence="2">
    <location>
        <begin position="29"/>
        <end position="138"/>
    </location>
</feature>
<keyword evidence="4" id="KW-1185">Reference proteome</keyword>
<organism evidence="3 4">
    <name type="scientific">Sphingomonas lacunae</name>
    <dbReference type="NCBI Taxonomy" id="2698828"/>
    <lineage>
        <taxon>Bacteria</taxon>
        <taxon>Pseudomonadati</taxon>
        <taxon>Pseudomonadota</taxon>
        <taxon>Alphaproteobacteria</taxon>
        <taxon>Sphingomonadales</taxon>
        <taxon>Sphingomonadaceae</taxon>
        <taxon>Sphingomonas</taxon>
    </lineage>
</organism>
<gene>
    <name evidence="3" type="ORF">GV829_10860</name>
</gene>
<dbReference type="Gene3D" id="3.40.140.10">
    <property type="entry name" value="Cytidine Deaminase, domain 2"/>
    <property type="match status" value="1"/>
</dbReference>
<sequence>MDQSLLEWRESSQSVMRGAHPLGIALLPLLQCHFLGLRHEHLIIAGCDIRQRLVSFVEQRGAMLTIDAVLPGLRRALAPEGVAHLLVAHNHPCGSLQASQADCEVTRRIAALARLAGVTLADHLLFTDARYTSFRALGLL</sequence>
<dbReference type="InterPro" id="IPR001405">
    <property type="entry name" value="UPF0758"/>
</dbReference>
<dbReference type="GO" id="GO:0008237">
    <property type="term" value="F:metallopeptidase activity"/>
    <property type="evidence" value="ECO:0007669"/>
    <property type="project" value="UniProtKB-KW"/>
</dbReference>
<dbReference type="PANTHER" id="PTHR30471:SF3">
    <property type="entry name" value="UPF0758 PROTEIN YEES-RELATED"/>
    <property type="match status" value="1"/>
</dbReference>